<keyword evidence="7" id="KW-0540">Nuclease</keyword>
<dbReference type="InterPro" id="IPR018246">
    <property type="entry name" value="AP_endonuc_F2_Zn_BS"/>
</dbReference>
<evidence type="ECO:0000256" key="6">
    <source>
        <dbReference type="ARBA" id="ARBA00023204"/>
    </source>
</evidence>
<keyword evidence="10" id="KW-1185">Reference proteome</keyword>
<dbReference type="OrthoDB" id="9805666at2"/>
<dbReference type="GO" id="GO:0008833">
    <property type="term" value="F:deoxyribonuclease IV (phage-T4-induced) activity"/>
    <property type="evidence" value="ECO:0007669"/>
    <property type="project" value="UniProtKB-UniRule"/>
</dbReference>
<comment type="similarity">
    <text evidence="1 7">Belongs to the AP endonuclease 2 family.</text>
</comment>
<dbReference type="PANTHER" id="PTHR21445">
    <property type="entry name" value="ENDONUCLEASE IV ENDODEOXYRIBONUCLEASE IV"/>
    <property type="match status" value="1"/>
</dbReference>
<evidence type="ECO:0000313" key="10">
    <source>
        <dbReference type="Proteomes" id="UP000190625"/>
    </source>
</evidence>
<dbReference type="InterPro" id="IPR013022">
    <property type="entry name" value="Xyl_isomerase-like_TIM-brl"/>
</dbReference>
<feature type="domain" description="Xylose isomerase-like TIM barrel" evidence="8">
    <location>
        <begin position="17"/>
        <end position="265"/>
    </location>
</feature>
<dbReference type="EC" id="3.1.21.2" evidence="7"/>
<dbReference type="SMART" id="SM00518">
    <property type="entry name" value="AP2Ec"/>
    <property type="match status" value="1"/>
</dbReference>
<keyword evidence="3 7" id="KW-0227">DNA damage</keyword>
<feature type="binding site" evidence="7">
    <location>
        <position position="212"/>
    </location>
    <ligand>
        <name>Zn(2+)</name>
        <dbReference type="ChEBI" id="CHEBI:29105"/>
        <label>2</label>
    </ligand>
</feature>
<evidence type="ECO:0000256" key="5">
    <source>
        <dbReference type="ARBA" id="ARBA00022833"/>
    </source>
</evidence>
<name>A0A1T4JNI1_9FIRM</name>
<keyword evidence="5 7" id="KW-0862">Zinc</keyword>
<dbReference type="PROSITE" id="PS00730">
    <property type="entry name" value="AP_NUCLEASE_F2_2"/>
    <property type="match status" value="1"/>
</dbReference>
<evidence type="ECO:0000313" key="9">
    <source>
        <dbReference type="EMBL" id="SJZ31723.1"/>
    </source>
</evidence>
<dbReference type="GO" id="GO:0006284">
    <property type="term" value="P:base-excision repair"/>
    <property type="evidence" value="ECO:0007669"/>
    <property type="project" value="TreeGrafter"/>
</dbReference>
<dbReference type="EMBL" id="FUWM01000003">
    <property type="protein sequence ID" value="SJZ31723.1"/>
    <property type="molecule type" value="Genomic_DNA"/>
</dbReference>
<dbReference type="PROSITE" id="PS51432">
    <property type="entry name" value="AP_NUCLEASE_F2_4"/>
    <property type="match status" value="1"/>
</dbReference>
<gene>
    <name evidence="7" type="primary">nfo</name>
    <name evidence="9" type="ORF">SAMN02745118_00270</name>
</gene>
<evidence type="ECO:0000259" key="8">
    <source>
        <dbReference type="Pfam" id="PF01261"/>
    </source>
</evidence>
<dbReference type="InterPro" id="IPR001719">
    <property type="entry name" value="AP_endonuc_2"/>
</dbReference>
<feature type="binding site" evidence="7">
    <location>
        <position position="227"/>
    </location>
    <ligand>
        <name>Zn(2+)</name>
        <dbReference type="ChEBI" id="CHEBI:29105"/>
        <label>3</label>
    </ligand>
</feature>
<feature type="binding site" evidence="7">
    <location>
        <position position="66"/>
    </location>
    <ligand>
        <name>Zn(2+)</name>
        <dbReference type="ChEBI" id="CHEBI:29105"/>
        <label>1</label>
    </ligand>
</feature>
<sequence length="278" mass="30712">MKLGAHVSIAGGIDKAVDRAKDLETNAFQIFAKNPRGWKGKTLKEEEVELFKTKVKDEMFEAVVVHVNYLINLATPKDELYQKSKDALKDDIKRADCLNADYLVLHPGNHTGSGIEAGINRINQALKEVIAEANPKVKLLLENVAGAGTEIGANIEELFKMRVGIQSGKVGVCLDTCHAFAAGYDLSEKEGLIKLLNEIDETFGIDNLEVIHTNDSKGELGNNTDRHYHIGQGKIGVDGFKRLVNHSNLHDKVFIIETPIDENGNDEFNLKQIENLVE</sequence>
<evidence type="ECO:0000256" key="1">
    <source>
        <dbReference type="ARBA" id="ARBA00005340"/>
    </source>
</evidence>
<evidence type="ECO:0000256" key="7">
    <source>
        <dbReference type="HAMAP-Rule" id="MF_00152"/>
    </source>
</evidence>
<dbReference type="STRING" id="142842.SAMN02745118_00270"/>
<comment type="cofactor">
    <cofactor evidence="7">
        <name>Zn(2+)</name>
        <dbReference type="ChEBI" id="CHEBI:29105"/>
    </cofactor>
    <text evidence="7">Binds 3 Zn(2+) ions.</text>
</comment>
<accession>A0A1T4JNI1</accession>
<protein>
    <recommendedName>
        <fullName evidence="7">Probable endonuclease 4</fullName>
        <ecNumber evidence="7">3.1.21.2</ecNumber>
    </recommendedName>
    <alternativeName>
        <fullName evidence="7">Endodeoxyribonuclease IV</fullName>
    </alternativeName>
    <alternativeName>
        <fullName evidence="7">Endonuclease IV</fullName>
    </alternativeName>
</protein>
<keyword evidence="7 9" id="KW-0255">Endonuclease</keyword>
<dbReference type="AlphaFoldDB" id="A0A1T4JNI1"/>
<feature type="binding site" evidence="7">
    <location>
        <position position="225"/>
    </location>
    <ligand>
        <name>Zn(2+)</name>
        <dbReference type="ChEBI" id="CHEBI:29105"/>
        <label>3</label>
    </ligand>
</feature>
<feature type="binding site" evidence="7">
    <location>
        <position position="106"/>
    </location>
    <ligand>
        <name>Zn(2+)</name>
        <dbReference type="ChEBI" id="CHEBI:29105"/>
        <label>1</label>
    </ligand>
</feature>
<dbReference type="GO" id="GO:0008081">
    <property type="term" value="F:phosphoric diester hydrolase activity"/>
    <property type="evidence" value="ECO:0007669"/>
    <property type="project" value="TreeGrafter"/>
</dbReference>
<dbReference type="GO" id="GO:0008270">
    <property type="term" value="F:zinc ion binding"/>
    <property type="evidence" value="ECO:0007669"/>
    <property type="project" value="UniProtKB-UniRule"/>
</dbReference>
<evidence type="ECO:0000256" key="4">
    <source>
        <dbReference type="ARBA" id="ARBA00022801"/>
    </source>
</evidence>
<dbReference type="InterPro" id="IPR036237">
    <property type="entry name" value="Xyl_isomerase-like_sf"/>
</dbReference>
<evidence type="ECO:0000256" key="2">
    <source>
        <dbReference type="ARBA" id="ARBA00022723"/>
    </source>
</evidence>
<feature type="binding site" evidence="7">
    <location>
        <position position="257"/>
    </location>
    <ligand>
        <name>Zn(2+)</name>
        <dbReference type="ChEBI" id="CHEBI:29105"/>
        <label>2</label>
    </ligand>
</feature>
<feature type="binding site" evidence="7">
    <location>
        <position position="178"/>
    </location>
    <ligand>
        <name>Zn(2+)</name>
        <dbReference type="ChEBI" id="CHEBI:29105"/>
        <label>3</label>
    </ligand>
</feature>
<feature type="binding site" evidence="7">
    <location>
        <position position="142"/>
    </location>
    <ligand>
        <name>Zn(2+)</name>
        <dbReference type="ChEBI" id="CHEBI:29105"/>
        <label>1</label>
    </ligand>
</feature>
<proteinExistence type="inferred from homology"/>
<dbReference type="FunFam" id="3.20.20.150:FF:000001">
    <property type="entry name" value="Probable endonuclease 4"/>
    <property type="match status" value="1"/>
</dbReference>
<feature type="binding site" evidence="7">
    <location>
        <position position="175"/>
    </location>
    <ligand>
        <name>Zn(2+)</name>
        <dbReference type="ChEBI" id="CHEBI:29105"/>
        <label>2</label>
    </ligand>
</feature>
<dbReference type="Gene3D" id="3.20.20.150">
    <property type="entry name" value="Divalent-metal-dependent TIM barrel enzymes"/>
    <property type="match status" value="1"/>
</dbReference>
<comment type="catalytic activity">
    <reaction evidence="7">
        <text>Endonucleolytic cleavage to 5'-phosphooligonucleotide end-products.</text>
        <dbReference type="EC" id="3.1.21.2"/>
    </reaction>
</comment>
<keyword evidence="6 7" id="KW-0234">DNA repair</keyword>
<dbReference type="Pfam" id="PF01261">
    <property type="entry name" value="AP_endonuc_2"/>
    <property type="match status" value="1"/>
</dbReference>
<comment type="function">
    <text evidence="7">Endonuclease IV plays a role in DNA repair. It cleaves phosphodiester bonds at apurinic or apyrimidinic (AP) sites, generating a 3'-hydroxyl group and a 5'-terminal sugar phosphate.</text>
</comment>
<dbReference type="NCBIfam" id="TIGR00587">
    <property type="entry name" value="nfo"/>
    <property type="match status" value="1"/>
</dbReference>
<dbReference type="CDD" id="cd00019">
    <property type="entry name" value="AP2Ec"/>
    <property type="match status" value="1"/>
</dbReference>
<dbReference type="GO" id="GO:0003906">
    <property type="term" value="F:DNA-(apurinic or apyrimidinic site) endonuclease activity"/>
    <property type="evidence" value="ECO:0007669"/>
    <property type="project" value="TreeGrafter"/>
</dbReference>
<dbReference type="RefSeq" id="WP_078808794.1">
    <property type="nucleotide sequence ID" value="NZ_FUWM01000003.1"/>
</dbReference>
<organism evidence="9 10">
    <name type="scientific">Selenihalanaerobacter shriftii</name>
    <dbReference type="NCBI Taxonomy" id="142842"/>
    <lineage>
        <taxon>Bacteria</taxon>
        <taxon>Bacillati</taxon>
        <taxon>Bacillota</taxon>
        <taxon>Clostridia</taxon>
        <taxon>Halanaerobiales</taxon>
        <taxon>Halobacteroidaceae</taxon>
        <taxon>Selenihalanaerobacter</taxon>
    </lineage>
</organism>
<dbReference type="PANTHER" id="PTHR21445:SF0">
    <property type="entry name" value="APURINIC-APYRIMIDINIC ENDONUCLEASE"/>
    <property type="match status" value="1"/>
</dbReference>
<dbReference type="GO" id="GO:0003677">
    <property type="term" value="F:DNA binding"/>
    <property type="evidence" value="ECO:0007669"/>
    <property type="project" value="InterPro"/>
</dbReference>
<dbReference type="Proteomes" id="UP000190625">
    <property type="component" value="Unassembled WGS sequence"/>
</dbReference>
<keyword evidence="4 7" id="KW-0378">Hydrolase</keyword>
<evidence type="ECO:0000256" key="3">
    <source>
        <dbReference type="ARBA" id="ARBA00022763"/>
    </source>
</evidence>
<keyword evidence="2 7" id="KW-0479">Metal-binding</keyword>
<reference evidence="10" key="1">
    <citation type="submission" date="2017-02" db="EMBL/GenBank/DDBJ databases">
        <authorList>
            <person name="Varghese N."/>
            <person name="Submissions S."/>
        </authorList>
    </citation>
    <scope>NUCLEOTIDE SEQUENCE [LARGE SCALE GENOMIC DNA]</scope>
    <source>
        <strain evidence="10">ATCC BAA-73</strain>
    </source>
</reference>
<feature type="binding site" evidence="7">
    <location>
        <position position="142"/>
    </location>
    <ligand>
        <name>Zn(2+)</name>
        <dbReference type="ChEBI" id="CHEBI:29105"/>
        <label>2</label>
    </ligand>
</feature>
<dbReference type="HAMAP" id="MF_00152">
    <property type="entry name" value="Nfo"/>
    <property type="match status" value="1"/>
</dbReference>
<dbReference type="PROSITE" id="PS00731">
    <property type="entry name" value="AP_NUCLEASE_F2_3"/>
    <property type="match status" value="1"/>
</dbReference>
<dbReference type="SUPFAM" id="SSF51658">
    <property type="entry name" value="Xylose isomerase-like"/>
    <property type="match status" value="1"/>
</dbReference>